<accession>A0ABV2ATG3</accession>
<comment type="caution">
    <text evidence="1">The sequence shown here is derived from an EMBL/GenBank/DDBJ whole genome shotgun (WGS) entry which is preliminary data.</text>
</comment>
<dbReference type="Gene3D" id="2.170.270.10">
    <property type="entry name" value="SET domain"/>
    <property type="match status" value="1"/>
</dbReference>
<dbReference type="InterPro" id="IPR046341">
    <property type="entry name" value="SET_dom_sf"/>
</dbReference>
<organism evidence="1 2">
    <name type="scientific">Bonamia ostreae</name>
    <dbReference type="NCBI Taxonomy" id="126728"/>
    <lineage>
        <taxon>Eukaryota</taxon>
        <taxon>Sar</taxon>
        <taxon>Rhizaria</taxon>
        <taxon>Endomyxa</taxon>
        <taxon>Ascetosporea</taxon>
        <taxon>Haplosporida</taxon>
        <taxon>Bonamia</taxon>
    </lineage>
</organism>
<sequence>YLYLDSRQNQSLNLSFTTIKKSAIAYRGLTRKDIRKKLKTKLENGCKEYQCCLPKITIDNKIESVNQNCHCYKDFVECGDNCFCSKFKQHCTNRPLQQKKQYGKLEKLIPCSLRGIDPFTRRRIYKLMRNDIEKSDKNLFINKVIIKFLQKQCLENKNTNFINCLKIVAKNFKTFVKNAKILQNKNLSPFSESLDIILNEALKNPEHFQSHSKGTCVVVKENCDFSKNELIGEYIGEIYTSWRWFEQEQNLKRVRN</sequence>
<feature type="non-terminal residue" evidence="1">
    <location>
        <position position="256"/>
    </location>
</feature>
<dbReference type="PANTHER" id="PTHR46655">
    <property type="entry name" value="HISTONE-LYSINE N-METHYLTRANSFERASE ATXR3"/>
    <property type="match status" value="1"/>
</dbReference>
<dbReference type="SUPFAM" id="SSF82199">
    <property type="entry name" value="SET domain"/>
    <property type="match status" value="1"/>
</dbReference>
<keyword evidence="2" id="KW-1185">Reference proteome</keyword>
<proteinExistence type="predicted"/>
<dbReference type="Proteomes" id="UP001439008">
    <property type="component" value="Unassembled WGS sequence"/>
</dbReference>
<reference evidence="1 2" key="1">
    <citation type="journal article" date="2024" name="BMC Biol.">
        <title>Comparative genomics of Ascetosporea gives new insight into the evolutionary basis for animal parasitism in Rhizaria.</title>
        <authorList>
            <person name="Hiltunen Thoren M."/>
            <person name="Onut-Brannstrom I."/>
            <person name="Alfjorden A."/>
            <person name="Peckova H."/>
            <person name="Swords F."/>
            <person name="Hooper C."/>
            <person name="Holzer A.S."/>
            <person name="Bass D."/>
            <person name="Burki F."/>
        </authorList>
    </citation>
    <scope>NUCLEOTIDE SEQUENCE [LARGE SCALE GENOMIC DNA]</scope>
    <source>
        <strain evidence="1">20-A016</strain>
    </source>
</reference>
<evidence type="ECO:0000313" key="1">
    <source>
        <dbReference type="EMBL" id="MES1922688.1"/>
    </source>
</evidence>
<evidence type="ECO:0000313" key="2">
    <source>
        <dbReference type="Proteomes" id="UP001439008"/>
    </source>
</evidence>
<name>A0ABV2ATG3_9EUKA</name>
<dbReference type="EMBL" id="JBDODL010003429">
    <property type="protein sequence ID" value="MES1922688.1"/>
    <property type="molecule type" value="Genomic_DNA"/>
</dbReference>
<protein>
    <submittedName>
        <fullName evidence="1">Uncharacterized protein</fullName>
    </submittedName>
</protein>
<gene>
    <name evidence="1" type="ORF">MHBO_004211</name>
</gene>
<dbReference type="PANTHER" id="PTHR46655:SF1">
    <property type="entry name" value="HISTONE-LYSINE N-METHYLTRANSFERASE ATXR3"/>
    <property type="match status" value="1"/>
</dbReference>
<feature type="non-terminal residue" evidence="1">
    <location>
        <position position="1"/>
    </location>
</feature>